<accession>A0A4Q0PCJ6</accession>
<evidence type="ECO:0000256" key="3">
    <source>
        <dbReference type="ARBA" id="ARBA00022692"/>
    </source>
</evidence>
<reference evidence="8 9" key="1">
    <citation type="submission" date="2018-07" db="EMBL/GenBank/DDBJ databases">
        <title>Leeuwenhoekiella genomics.</title>
        <authorList>
            <person name="Tahon G."/>
            <person name="Willems A."/>
        </authorList>
    </citation>
    <scope>NUCLEOTIDE SEQUENCE [LARGE SCALE GENOMIC DNA]</scope>
    <source>
        <strain evidence="8 9">LMG 22550</strain>
    </source>
</reference>
<comment type="caution">
    <text evidence="8">The sequence shown here is derived from an EMBL/GenBank/DDBJ whole genome shotgun (WGS) entry which is preliminary data.</text>
</comment>
<comment type="subcellular location">
    <subcellularLocation>
        <location evidence="1">Cell membrane</location>
        <topology evidence="1">Multi-pass membrane protein</topology>
    </subcellularLocation>
</comment>
<feature type="domain" description="EamA" evidence="7">
    <location>
        <begin position="5"/>
        <end position="146"/>
    </location>
</feature>
<keyword evidence="4 6" id="KW-1133">Transmembrane helix</keyword>
<feature type="transmembrane region" description="Helical" evidence="6">
    <location>
        <begin position="132"/>
        <end position="149"/>
    </location>
</feature>
<organism evidence="8 9">
    <name type="scientific">Leeuwenhoekiella aequorea</name>
    <dbReference type="NCBI Taxonomy" id="283736"/>
    <lineage>
        <taxon>Bacteria</taxon>
        <taxon>Pseudomonadati</taxon>
        <taxon>Bacteroidota</taxon>
        <taxon>Flavobacteriia</taxon>
        <taxon>Flavobacteriales</taxon>
        <taxon>Flavobacteriaceae</taxon>
        <taxon>Leeuwenhoekiella</taxon>
    </lineage>
</organism>
<evidence type="ECO:0000256" key="6">
    <source>
        <dbReference type="SAM" id="Phobius"/>
    </source>
</evidence>
<protein>
    <submittedName>
        <fullName evidence="8">Threonine/homoserine efflux transporter RhtA</fullName>
    </submittedName>
</protein>
<evidence type="ECO:0000256" key="1">
    <source>
        <dbReference type="ARBA" id="ARBA00004651"/>
    </source>
</evidence>
<keyword evidence="2" id="KW-1003">Cell membrane</keyword>
<feature type="transmembrane region" description="Helical" evidence="6">
    <location>
        <begin position="78"/>
        <end position="95"/>
    </location>
</feature>
<gene>
    <name evidence="8" type="ORF">DSM00_1345</name>
</gene>
<evidence type="ECO:0000256" key="4">
    <source>
        <dbReference type="ARBA" id="ARBA00022989"/>
    </source>
</evidence>
<proteinExistence type="predicted"/>
<feature type="transmembrane region" description="Helical" evidence="6">
    <location>
        <begin position="7"/>
        <end position="27"/>
    </location>
</feature>
<feature type="transmembrane region" description="Helical" evidence="6">
    <location>
        <begin position="190"/>
        <end position="207"/>
    </location>
</feature>
<feature type="transmembrane region" description="Helical" evidence="6">
    <location>
        <begin position="219"/>
        <end position="237"/>
    </location>
</feature>
<feature type="transmembrane region" description="Helical" evidence="6">
    <location>
        <begin position="101"/>
        <end position="120"/>
    </location>
</feature>
<keyword evidence="9" id="KW-1185">Reference proteome</keyword>
<name>A0A4Q0PCJ6_9FLAO</name>
<evidence type="ECO:0000313" key="9">
    <source>
        <dbReference type="Proteomes" id="UP000289238"/>
    </source>
</evidence>
<dbReference type="PANTHER" id="PTHR42920">
    <property type="entry name" value="OS03G0707200 PROTEIN-RELATED"/>
    <property type="match status" value="1"/>
</dbReference>
<dbReference type="EMBL" id="QOVM01000002">
    <property type="protein sequence ID" value="RXG23729.1"/>
    <property type="molecule type" value="Genomic_DNA"/>
</dbReference>
<dbReference type="Proteomes" id="UP000289238">
    <property type="component" value="Unassembled WGS sequence"/>
</dbReference>
<dbReference type="Pfam" id="PF00892">
    <property type="entry name" value="EamA"/>
    <property type="match status" value="2"/>
</dbReference>
<dbReference type="InterPro" id="IPR037185">
    <property type="entry name" value="EmrE-like"/>
</dbReference>
<evidence type="ECO:0000256" key="5">
    <source>
        <dbReference type="ARBA" id="ARBA00023136"/>
    </source>
</evidence>
<feature type="transmembrane region" description="Helical" evidence="6">
    <location>
        <begin position="39"/>
        <end position="57"/>
    </location>
</feature>
<dbReference type="AlphaFoldDB" id="A0A4Q0PCJ6"/>
<dbReference type="InterPro" id="IPR051258">
    <property type="entry name" value="Diverse_Substrate_Transporter"/>
</dbReference>
<feature type="transmembrane region" description="Helical" evidence="6">
    <location>
        <begin position="155"/>
        <end position="178"/>
    </location>
</feature>
<sequence length="298" mass="32535">MDKLKGIAFVSIGAASYGVLATIVKLANNAGFGTAALTFLQFVFGVIVLSIISFVSVRKNNLTATNNTISSNKSKFKLLLFGSSLGFTSCFYYLAIQFVPVSIGIILLMQTVWMSIILEFFTERERVNRTKLIGAIVVLAGTALASRIFESDFTFSPLGFGYGFLAALSYTITMYATNKISLDLPNITRSKYLVLGGFIAIIFFWNYQITEELNTLELIKWGVILGLFGTVLPPILFNNGVPKIGAGLAGILATLEIPVSILSAYFMLNERIGLLQALGILIILITIIKINTHKEKVI</sequence>
<feature type="transmembrane region" description="Helical" evidence="6">
    <location>
        <begin position="272"/>
        <end position="290"/>
    </location>
</feature>
<keyword evidence="5 6" id="KW-0472">Membrane</keyword>
<dbReference type="PANTHER" id="PTHR42920:SF5">
    <property type="entry name" value="EAMA DOMAIN-CONTAINING PROTEIN"/>
    <property type="match status" value="1"/>
</dbReference>
<feature type="transmembrane region" description="Helical" evidence="6">
    <location>
        <begin position="244"/>
        <end position="266"/>
    </location>
</feature>
<feature type="domain" description="EamA" evidence="7">
    <location>
        <begin position="159"/>
        <end position="291"/>
    </location>
</feature>
<keyword evidence="3 6" id="KW-0812">Transmembrane</keyword>
<dbReference type="RefSeq" id="WP_128757234.1">
    <property type="nucleotide sequence ID" value="NZ_QOVM01000002.1"/>
</dbReference>
<dbReference type="OrthoDB" id="3180815at2"/>
<dbReference type="InterPro" id="IPR000620">
    <property type="entry name" value="EamA_dom"/>
</dbReference>
<evidence type="ECO:0000256" key="2">
    <source>
        <dbReference type="ARBA" id="ARBA00022475"/>
    </source>
</evidence>
<dbReference type="SUPFAM" id="SSF103481">
    <property type="entry name" value="Multidrug resistance efflux transporter EmrE"/>
    <property type="match status" value="2"/>
</dbReference>
<evidence type="ECO:0000313" key="8">
    <source>
        <dbReference type="EMBL" id="RXG23729.1"/>
    </source>
</evidence>
<dbReference type="GO" id="GO:0005886">
    <property type="term" value="C:plasma membrane"/>
    <property type="evidence" value="ECO:0007669"/>
    <property type="project" value="UniProtKB-SubCell"/>
</dbReference>
<evidence type="ECO:0000259" key="7">
    <source>
        <dbReference type="Pfam" id="PF00892"/>
    </source>
</evidence>